<evidence type="ECO:0000259" key="2">
    <source>
        <dbReference type="PROSITE" id="PS50097"/>
    </source>
</evidence>
<dbReference type="SUPFAM" id="SSF54695">
    <property type="entry name" value="POZ domain"/>
    <property type="match status" value="1"/>
</dbReference>
<gene>
    <name evidence="3" type="ORF">Egran_00642</name>
</gene>
<dbReference type="InterPro" id="IPR011333">
    <property type="entry name" value="SKP1/BTB/POZ_sf"/>
</dbReference>
<dbReference type="Pfam" id="PF00651">
    <property type="entry name" value="BTB"/>
    <property type="match status" value="1"/>
</dbReference>
<dbReference type="Proteomes" id="UP000243515">
    <property type="component" value="Unassembled WGS sequence"/>
</dbReference>
<dbReference type="EMBL" id="NPHW01002397">
    <property type="protein sequence ID" value="OXV11597.1"/>
    <property type="molecule type" value="Genomic_DNA"/>
</dbReference>
<proteinExistence type="predicted"/>
<evidence type="ECO:0000256" key="1">
    <source>
        <dbReference type="SAM" id="MobiDB-lite"/>
    </source>
</evidence>
<organism evidence="3 4">
    <name type="scientific">Elaphomyces granulatus</name>
    <dbReference type="NCBI Taxonomy" id="519963"/>
    <lineage>
        <taxon>Eukaryota</taxon>
        <taxon>Fungi</taxon>
        <taxon>Dikarya</taxon>
        <taxon>Ascomycota</taxon>
        <taxon>Pezizomycotina</taxon>
        <taxon>Eurotiomycetes</taxon>
        <taxon>Eurotiomycetidae</taxon>
        <taxon>Eurotiales</taxon>
        <taxon>Elaphomycetaceae</taxon>
        <taxon>Elaphomyces</taxon>
    </lineage>
</organism>
<dbReference type="PANTHER" id="PTHR47843:SF2">
    <property type="entry name" value="BTB DOMAIN-CONTAINING PROTEIN"/>
    <property type="match status" value="1"/>
</dbReference>
<dbReference type="PANTHER" id="PTHR47843">
    <property type="entry name" value="BTB DOMAIN-CONTAINING PROTEIN-RELATED"/>
    <property type="match status" value="1"/>
</dbReference>
<reference evidence="3 4" key="1">
    <citation type="journal article" date="2015" name="Environ. Microbiol.">
        <title>Metagenome sequence of Elaphomyces granulatus from sporocarp tissue reveals Ascomycota ectomycorrhizal fingerprints of genome expansion and a Proteobacteria-rich microbiome.</title>
        <authorList>
            <person name="Quandt C.A."/>
            <person name="Kohler A."/>
            <person name="Hesse C.N."/>
            <person name="Sharpton T.J."/>
            <person name="Martin F."/>
            <person name="Spatafora J.W."/>
        </authorList>
    </citation>
    <scope>NUCLEOTIDE SEQUENCE [LARGE SCALE GENOMIC DNA]</scope>
    <source>
        <strain evidence="3 4">OSC145934</strain>
    </source>
</reference>
<dbReference type="InterPro" id="IPR000210">
    <property type="entry name" value="BTB/POZ_dom"/>
</dbReference>
<sequence length="425" mass="46360">MASPNRNDPNSLLGSGRTITIPNHSGPNSLATAPSDHNATDTPSATAPNYTGPFPVLPVSNPIITNGFFSAGTTLSTSTHSGLGSAAVPHISNQSNSNPFNASPNGIGFIGNFNGPSNLLGLGTATATSGQNNQNTPTLATLNFHRPNNVFGLPTSQSGSNGSLPSPDLPSDDSSRRYGEIEKRPLAGPHGEVICAVNTKESYEEWKWEKWQLDWNLNLEESPAKFKVQNPLCMLSGDDEMIEVVVGEDASLWVIHKKLLCAQSSFFQAAINSRFREGTEKRVVLEEDDNDAFSIFVQWLYSGFFTTISLRILLHAYVLGDKLGASNFQSLAFDKIYSMNVGSCRFTPEQAVWVSANTLPESTLREFAMDTLALSLLNNTLELSGEDWDLLAPVHVEILHSIQSIGRFQPKLWQHWSRLHYSPVI</sequence>
<evidence type="ECO:0000313" key="4">
    <source>
        <dbReference type="Proteomes" id="UP000243515"/>
    </source>
</evidence>
<protein>
    <recommendedName>
        <fullName evidence="2">BTB domain-containing protein</fullName>
    </recommendedName>
</protein>
<feature type="region of interest" description="Disordered" evidence="1">
    <location>
        <begin position="1"/>
        <end position="49"/>
    </location>
</feature>
<dbReference type="CDD" id="cd18186">
    <property type="entry name" value="BTB_POZ_ZBTB_KLHL-like"/>
    <property type="match status" value="1"/>
</dbReference>
<feature type="domain" description="BTB" evidence="2">
    <location>
        <begin position="240"/>
        <end position="303"/>
    </location>
</feature>
<name>A0A232M674_9EURO</name>
<feature type="region of interest" description="Disordered" evidence="1">
    <location>
        <begin position="150"/>
        <end position="176"/>
    </location>
</feature>
<dbReference type="PROSITE" id="PS50097">
    <property type="entry name" value="BTB"/>
    <property type="match status" value="1"/>
</dbReference>
<dbReference type="AlphaFoldDB" id="A0A232M674"/>
<evidence type="ECO:0000313" key="3">
    <source>
        <dbReference type="EMBL" id="OXV11597.1"/>
    </source>
</evidence>
<dbReference type="Gene3D" id="3.30.710.10">
    <property type="entry name" value="Potassium Channel Kv1.1, Chain A"/>
    <property type="match status" value="1"/>
</dbReference>
<dbReference type="OrthoDB" id="1022638at2759"/>
<comment type="caution">
    <text evidence="3">The sequence shown here is derived from an EMBL/GenBank/DDBJ whole genome shotgun (WGS) entry which is preliminary data.</text>
</comment>
<accession>A0A232M674</accession>
<keyword evidence="4" id="KW-1185">Reference proteome</keyword>